<dbReference type="Proteomes" id="UP001287356">
    <property type="component" value="Unassembled WGS sequence"/>
</dbReference>
<proteinExistence type="predicted"/>
<dbReference type="PROSITE" id="PS00028">
    <property type="entry name" value="ZINC_FINGER_C2H2_1"/>
    <property type="match status" value="1"/>
</dbReference>
<dbReference type="AlphaFoldDB" id="A0AAE0N9A4"/>
<dbReference type="EMBL" id="JAULSN010000003">
    <property type="protein sequence ID" value="KAK3375537.1"/>
    <property type="molecule type" value="Genomic_DNA"/>
</dbReference>
<organism evidence="2 3">
    <name type="scientific">Lasiosphaeria ovina</name>
    <dbReference type="NCBI Taxonomy" id="92902"/>
    <lineage>
        <taxon>Eukaryota</taxon>
        <taxon>Fungi</taxon>
        <taxon>Dikarya</taxon>
        <taxon>Ascomycota</taxon>
        <taxon>Pezizomycotina</taxon>
        <taxon>Sordariomycetes</taxon>
        <taxon>Sordariomycetidae</taxon>
        <taxon>Sordariales</taxon>
        <taxon>Lasiosphaeriaceae</taxon>
        <taxon>Lasiosphaeria</taxon>
    </lineage>
</organism>
<dbReference type="Pfam" id="PF26082">
    <property type="entry name" value="zf-C2H2_AcuF"/>
    <property type="match status" value="1"/>
</dbReference>
<dbReference type="PANTHER" id="PTHR35391:SF7">
    <property type="entry name" value="C2H2-TYPE DOMAIN-CONTAINING PROTEIN"/>
    <property type="match status" value="1"/>
</dbReference>
<evidence type="ECO:0000313" key="2">
    <source>
        <dbReference type="EMBL" id="KAK3375537.1"/>
    </source>
</evidence>
<dbReference type="InterPro" id="IPR058925">
    <property type="entry name" value="zf-C2H2_AcuF"/>
</dbReference>
<feature type="domain" description="C2H2-type" evidence="1">
    <location>
        <begin position="356"/>
        <end position="378"/>
    </location>
</feature>
<evidence type="ECO:0000313" key="3">
    <source>
        <dbReference type="Proteomes" id="UP001287356"/>
    </source>
</evidence>
<reference evidence="2" key="2">
    <citation type="submission" date="2023-06" db="EMBL/GenBank/DDBJ databases">
        <authorList>
            <consortium name="Lawrence Berkeley National Laboratory"/>
            <person name="Haridas S."/>
            <person name="Hensen N."/>
            <person name="Bonometti L."/>
            <person name="Westerberg I."/>
            <person name="Brannstrom I.O."/>
            <person name="Guillou S."/>
            <person name="Cros-Aarteil S."/>
            <person name="Calhoun S."/>
            <person name="Kuo A."/>
            <person name="Mondo S."/>
            <person name="Pangilinan J."/>
            <person name="Riley R."/>
            <person name="Labutti K."/>
            <person name="Andreopoulos B."/>
            <person name="Lipzen A."/>
            <person name="Chen C."/>
            <person name="Yanf M."/>
            <person name="Daum C."/>
            <person name="Ng V."/>
            <person name="Clum A."/>
            <person name="Steindorff A."/>
            <person name="Ohm R."/>
            <person name="Martin F."/>
            <person name="Silar P."/>
            <person name="Natvig D."/>
            <person name="Lalanne C."/>
            <person name="Gautier V."/>
            <person name="Ament-Velasquez S.L."/>
            <person name="Kruys A."/>
            <person name="Hutchinson M.I."/>
            <person name="Powell A.J."/>
            <person name="Barry K."/>
            <person name="Miller A.N."/>
            <person name="Grigoriev I.V."/>
            <person name="Debuchy R."/>
            <person name="Gladieux P."/>
            <person name="Thoren M.H."/>
            <person name="Johannesson H."/>
        </authorList>
    </citation>
    <scope>NUCLEOTIDE SEQUENCE</scope>
    <source>
        <strain evidence="2">CBS 958.72</strain>
    </source>
</reference>
<accession>A0AAE0N9A4</accession>
<sequence length="689" mass="77708">MPEISVTVKSALSSFKYLITALNGTPDSASTASSHLARFKLWVGSLSAHRPLGSRSLEYRLRDASSLRNHVVSLLRDLCQLLGEAQDTLLEKESPQSEGQPSEVDDQIARYLVDDDESSTESELAQILGNIGGVVDCLLRLSLTISNPAPHDVFKSRVGAQALEHYEPWDIQHVQHKFSSLDPVIAKRLGLALTQRRKYFKYREEHSSRLRQGLESETEDVVMVDADGGERTTVASSLPDNLKEFNNPTGIENLATPELDDDQSEVSGTSYAPSTANTDELRVPRIPEEYIHGPFMCPFCYMIVSIDSRHAWKNHVFRDLRPYICLFPDCDLPHEQYARRKDWAKHMTEHWITWACPLGCTNAFDSVDEFQQHIRTSHPTDIGVDNIDALASLSSRPDLAKADGMCPLCLEVSLMNGRKYESHVGNHLEQLALFALPKALEDEDDEGDVVGSTATSLSGTSDIENTTAEQSEILWRGSVEITLAGRRTTYSELGRYLVMIRHASVVESTSSSPTIEQWIQKIPKRLTTVDQSLRESLIDEGTRLQTSRSVFIAELEPQSSTSRRRFEAKISNASRYGLLKIKGWAKTRGYLVPKLPGKRFPVPELIKNMAEFDHILNALETRPVLYAVFLQEDSPLPTIFQEGCPAYRLSWEILREWLLNRFPTHEFDSSPHIEYDYYIFNVPEPLTEV</sequence>
<protein>
    <recommendedName>
        <fullName evidence="1">C2H2-type domain-containing protein</fullName>
    </recommendedName>
</protein>
<dbReference type="InterPro" id="IPR013087">
    <property type="entry name" value="Znf_C2H2_type"/>
</dbReference>
<gene>
    <name evidence="2" type="ORF">B0T24DRAFT_202487</name>
</gene>
<dbReference type="PANTHER" id="PTHR35391">
    <property type="entry name" value="C2H2-TYPE DOMAIN-CONTAINING PROTEIN-RELATED"/>
    <property type="match status" value="1"/>
</dbReference>
<comment type="caution">
    <text evidence="2">The sequence shown here is derived from an EMBL/GenBank/DDBJ whole genome shotgun (WGS) entry which is preliminary data.</text>
</comment>
<reference evidence="2" key="1">
    <citation type="journal article" date="2023" name="Mol. Phylogenet. Evol.">
        <title>Genome-scale phylogeny and comparative genomics of the fungal order Sordariales.</title>
        <authorList>
            <person name="Hensen N."/>
            <person name="Bonometti L."/>
            <person name="Westerberg I."/>
            <person name="Brannstrom I.O."/>
            <person name="Guillou S."/>
            <person name="Cros-Aarteil S."/>
            <person name="Calhoun S."/>
            <person name="Haridas S."/>
            <person name="Kuo A."/>
            <person name="Mondo S."/>
            <person name="Pangilinan J."/>
            <person name="Riley R."/>
            <person name="LaButti K."/>
            <person name="Andreopoulos B."/>
            <person name="Lipzen A."/>
            <person name="Chen C."/>
            <person name="Yan M."/>
            <person name="Daum C."/>
            <person name="Ng V."/>
            <person name="Clum A."/>
            <person name="Steindorff A."/>
            <person name="Ohm R.A."/>
            <person name="Martin F."/>
            <person name="Silar P."/>
            <person name="Natvig D.O."/>
            <person name="Lalanne C."/>
            <person name="Gautier V."/>
            <person name="Ament-Velasquez S.L."/>
            <person name="Kruys A."/>
            <person name="Hutchinson M.I."/>
            <person name="Powell A.J."/>
            <person name="Barry K."/>
            <person name="Miller A.N."/>
            <person name="Grigoriev I.V."/>
            <person name="Debuchy R."/>
            <person name="Gladieux P."/>
            <person name="Hiltunen Thoren M."/>
            <person name="Johannesson H."/>
        </authorList>
    </citation>
    <scope>NUCLEOTIDE SEQUENCE</scope>
    <source>
        <strain evidence="2">CBS 958.72</strain>
    </source>
</reference>
<name>A0AAE0N9A4_9PEZI</name>
<evidence type="ECO:0000259" key="1">
    <source>
        <dbReference type="PROSITE" id="PS00028"/>
    </source>
</evidence>
<dbReference type="SMART" id="SM00355">
    <property type="entry name" value="ZnF_C2H2"/>
    <property type="match status" value="3"/>
</dbReference>
<keyword evidence="3" id="KW-1185">Reference proteome</keyword>